<dbReference type="GO" id="GO:0042956">
    <property type="term" value="P:maltodextrin transmembrane transport"/>
    <property type="evidence" value="ECO:0007669"/>
    <property type="project" value="TreeGrafter"/>
</dbReference>
<reference evidence="5" key="1">
    <citation type="journal article" date="2014" name="Int. J. Syst. Evol. Microbiol.">
        <title>Complete genome sequence of Corynebacterium casei LMG S-19264T (=DSM 44701T), isolated from a smear-ripened cheese.</title>
        <authorList>
            <consortium name="US DOE Joint Genome Institute (JGI-PGF)"/>
            <person name="Walter F."/>
            <person name="Albersmeier A."/>
            <person name="Kalinowski J."/>
            <person name="Ruckert C."/>
        </authorList>
    </citation>
    <scope>NUCLEOTIDE SEQUENCE</scope>
    <source>
        <strain evidence="5">CGMCC 1.12777</strain>
    </source>
</reference>
<keyword evidence="3 4" id="KW-0732">Signal</keyword>
<comment type="caution">
    <text evidence="5">The sequence shown here is derived from an EMBL/GenBank/DDBJ whole genome shotgun (WGS) entry which is preliminary data.</text>
</comment>
<dbReference type="Gene3D" id="3.40.190.10">
    <property type="entry name" value="Periplasmic binding protein-like II"/>
    <property type="match status" value="2"/>
</dbReference>
<dbReference type="PANTHER" id="PTHR30061:SF50">
    <property type="entry name" value="MALTOSE_MALTODEXTRIN-BINDING PERIPLASMIC PROTEIN"/>
    <property type="match status" value="1"/>
</dbReference>
<protein>
    <submittedName>
        <fullName evidence="5">ABC transporter substrate-binding protein</fullName>
    </submittedName>
</protein>
<dbReference type="CDD" id="cd14750">
    <property type="entry name" value="PBP2_TMBP"/>
    <property type="match status" value="1"/>
</dbReference>
<dbReference type="PANTHER" id="PTHR30061">
    <property type="entry name" value="MALTOSE-BINDING PERIPLASMIC PROTEIN"/>
    <property type="match status" value="1"/>
</dbReference>
<dbReference type="GO" id="GO:0055052">
    <property type="term" value="C:ATP-binding cassette (ABC) transporter complex, substrate-binding subunit-containing"/>
    <property type="evidence" value="ECO:0007669"/>
    <property type="project" value="TreeGrafter"/>
</dbReference>
<evidence type="ECO:0000256" key="1">
    <source>
        <dbReference type="ARBA" id="ARBA00008520"/>
    </source>
</evidence>
<proteinExistence type="inferred from homology"/>
<dbReference type="InterPro" id="IPR006059">
    <property type="entry name" value="SBP"/>
</dbReference>
<keyword evidence="2" id="KW-0813">Transport</keyword>
<dbReference type="SUPFAM" id="SSF53850">
    <property type="entry name" value="Periplasmic binding protein-like II"/>
    <property type="match status" value="1"/>
</dbReference>
<dbReference type="PROSITE" id="PS51257">
    <property type="entry name" value="PROKAR_LIPOPROTEIN"/>
    <property type="match status" value="1"/>
</dbReference>
<dbReference type="GO" id="GO:0015768">
    <property type="term" value="P:maltose transport"/>
    <property type="evidence" value="ECO:0007669"/>
    <property type="project" value="TreeGrafter"/>
</dbReference>
<keyword evidence="6" id="KW-1185">Reference proteome</keyword>
<feature type="signal peptide" evidence="4">
    <location>
        <begin position="1"/>
        <end position="22"/>
    </location>
</feature>
<dbReference type="RefSeq" id="WP_188496901.1">
    <property type="nucleotide sequence ID" value="NZ_BMFV01000009.1"/>
</dbReference>
<dbReference type="EMBL" id="BMFV01000009">
    <property type="protein sequence ID" value="GGH80205.1"/>
    <property type="molecule type" value="Genomic_DNA"/>
</dbReference>
<dbReference type="Pfam" id="PF01547">
    <property type="entry name" value="SBP_bac_1"/>
    <property type="match status" value="1"/>
</dbReference>
<name>A0A8J2ZVC7_9BACL</name>
<evidence type="ECO:0000256" key="3">
    <source>
        <dbReference type="ARBA" id="ARBA00022729"/>
    </source>
</evidence>
<organism evidence="5 6">
    <name type="scientific">Pullulanibacillus pueri</name>
    <dbReference type="NCBI Taxonomy" id="1437324"/>
    <lineage>
        <taxon>Bacteria</taxon>
        <taxon>Bacillati</taxon>
        <taxon>Bacillota</taxon>
        <taxon>Bacilli</taxon>
        <taxon>Bacillales</taxon>
        <taxon>Sporolactobacillaceae</taxon>
        <taxon>Pullulanibacillus</taxon>
    </lineage>
</organism>
<sequence length="431" mass="47235">MKNFKLLSVIVLALCFVLSACGSDKGSNQSSSSGKDSDSKDKEVTIVYALGKDPTQGTTKMIAAFEKEHPNIHIKVQEEPNDSGKQHDAYVTAFNAKSSEIDVVKMDTVWPAEFAQAGYTLPLDRFIQKDNVDLSAYNKGAISATQFNGKQWAMPLYLDAGVLFYRKDIIDSPPKTWDDLIADAKKFQGKNGTKYGFEFQGKQYEGLVCSAVEYLGSYGGQFIDSNGDVSVNTPETIKGLKELKKIVDSGITPDNVTNFEETDTESSFIEGQAVFARNWPYMWSSSNDKEKSKVVGKVGVAQLPSGDKGSASALGGWMLGINKYSKHPQEAWEFVKFMTGEEGQKIQAIVGGKSPVYMSLYDDADVLKANPFFKEKGFTDAVAHATARPVAPNYQEISSIIQIHVSKMLAGQETPEQSAANMEKEMKAAMK</sequence>
<evidence type="ECO:0000256" key="4">
    <source>
        <dbReference type="SAM" id="SignalP"/>
    </source>
</evidence>
<reference evidence="5" key="2">
    <citation type="submission" date="2020-09" db="EMBL/GenBank/DDBJ databases">
        <authorList>
            <person name="Sun Q."/>
            <person name="Zhou Y."/>
        </authorList>
    </citation>
    <scope>NUCLEOTIDE SEQUENCE</scope>
    <source>
        <strain evidence="5">CGMCC 1.12777</strain>
    </source>
</reference>
<accession>A0A8J2ZVC7</accession>
<gene>
    <name evidence="5" type="ORF">GCM10007096_16270</name>
</gene>
<feature type="chain" id="PRO_5035147993" evidence="4">
    <location>
        <begin position="23"/>
        <end position="431"/>
    </location>
</feature>
<dbReference type="AlphaFoldDB" id="A0A8J2ZVC7"/>
<dbReference type="Proteomes" id="UP000656813">
    <property type="component" value="Unassembled WGS sequence"/>
</dbReference>
<evidence type="ECO:0000313" key="5">
    <source>
        <dbReference type="EMBL" id="GGH80205.1"/>
    </source>
</evidence>
<comment type="similarity">
    <text evidence="1">Belongs to the bacterial solute-binding protein 1 family.</text>
</comment>
<evidence type="ECO:0000313" key="6">
    <source>
        <dbReference type="Proteomes" id="UP000656813"/>
    </source>
</evidence>
<dbReference type="GO" id="GO:1901982">
    <property type="term" value="F:maltose binding"/>
    <property type="evidence" value="ECO:0007669"/>
    <property type="project" value="TreeGrafter"/>
</dbReference>
<evidence type="ECO:0000256" key="2">
    <source>
        <dbReference type="ARBA" id="ARBA00022448"/>
    </source>
</evidence>